<protein>
    <recommendedName>
        <fullName evidence="1">Type II methyltransferase M.TaqI-like domain-containing protein</fullName>
    </recommendedName>
</protein>
<organism evidence="2 3">
    <name type="scientific">Methylobacterium cerastii</name>
    <dbReference type="NCBI Taxonomy" id="932741"/>
    <lineage>
        <taxon>Bacteria</taxon>
        <taxon>Pseudomonadati</taxon>
        <taxon>Pseudomonadota</taxon>
        <taxon>Alphaproteobacteria</taxon>
        <taxon>Hyphomicrobiales</taxon>
        <taxon>Methylobacteriaceae</taxon>
        <taxon>Methylobacterium</taxon>
    </lineage>
</organism>
<keyword evidence="3" id="KW-1185">Reference proteome</keyword>
<sequence length="491" mass="54803">MIIGNPPFKSSLSTPGAVRAAKAFRQNLAEKLPNDQLAYLFLVSAQDMLTDGGVISMIQPAGLLYNLNSKGLRRHIFGKWDVREILDFVSVRGLFSKGGGDTQIVVVVALAGEPEGTRKILHAIFRRSGKADAEQSFDIDYYDMHWIARGEDLADYRTWRAGLLGTQRVVDLVRRLAEMRTLGTFAQVKGWERGQGFMRGNRIHKNSHDHIWGKPMMPPDAIGPHGINSAKVKTAPRVPISDVRSERAFQAPLLLVRKQENLDQGFWDKGYMTFADEIVGFSGDDSDTPDLLAVSDFISMNRNCLSAYAAATSFRLFNKKATATSTGDIFDLPFPESGDLGLSASEAILVHDIVAYQRDLIRRGDQSVALKSSGQAVLPAFNETFLAAINHLYRDNPLVAHPSQSWPGIICQPYSFGAVEIDWSDSETLRGRVDALIREQRSESVSVTRIARIYDDNLLFLIKPDRLRFWMRSIRLRDADEVLADLRAQGY</sequence>
<name>A0ABQ4QMT8_9HYPH</name>
<dbReference type="InterPro" id="IPR029063">
    <property type="entry name" value="SAM-dependent_MTases_sf"/>
</dbReference>
<feature type="domain" description="Type II methyltransferase M.TaqI-like" evidence="1">
    <location>
        <begin position="2"/>
        <end position="90"/>
    </location>
</feature>
<evidence type="ECO:0000313" key="2">
    <source>
        <dbReference type="EMBL" id="GJD46105.1"/>
    </source>
</evidence>
<evidence type="ECO:0000259" key="1">
    <source>
        <dbReference type="Pfam" id="PF07669"/>
    </source>
</evidence>
<dbReference type="Proteomes" id="UP001055117">
    <property type="component" value="Unassembled WGS sequence"/>
</dbReference>
<dbReference type="Gene3D" id="3.40.50.150">
    <property type="entry name" value="Vaccinia Virus protein VP39"/>
    <property type="match status" value="1"/>
</dbReference>
<proteinExistence type="predicted"/>
<dbReference type="SUPFAM" id="SSF53335">
    <property type="entry name" value="S-adenosyl-L-methionine-dependent methyltransferases"/>
    <property type="match status" value="1"/>
</dbReference>
<reference evidence="2 3" key="1">
    <citation type="journal article" date="2021" name="Front. Microbiol.">
        <title>Comprehensive Comparative Genomics and Phenotyping of Methylobacterium Species.</title>
        <authorList>
            <person name="Alessa O."/>
            <person name="Ogura Y."/>
            <person name="Fujitani Y."/>
            <person name="Takami H."/>
            <person name="Hayashi T."/>
            <person name="Sahin N."/>
            <person name="Tani A."/>
        </authorList>
    </citation>
    <scope>NUCLEOTIDE SEQUENCE [LARGE SCALE GENOMIC DNA]</scope>
    <source>
        <strain evidence="2 3">DSM 23679</strain>
    </source>
</reference>
<accession>A0ABQ4QMT8</accession>
<dbReference type="Pfam" id="PF07669">
    <property type="entry name" value="Eco57I"/>
    <property type="match status" value="1"/>
</dbReference>
<dbReference type="InterPro" id="IPR011639">
    <property type="entry name" value="MethylTrfase_TaqI-like_dom"/>
</dbReference>
<evidence type="ECO:0000313" key="3">
    <source>
        <dbReference type="Proteomes" id="UP001055117"/>
    </source>
</evidence>
<gene>
    <name evidence="2" type="ORF">AFCDBAGC_3985</name>
</gene>
<comment type="caution">
    <text evidence="2">The sequence shown here is derived from an EMBL/GenBank/DDBJ whole genome shotgun (WGS) entry which is preliminary data.</text>
</comment>
<dbReference type="EMBL" id="BPQG01000067">
    <property type="protein sequence ID" value="GJD46105.1"/>
    <property type="molecule type" value="Genomic_DNA"/>
</dbReference>